<dbReference type="InterPro" id="IPR052524">
    <property type="entry name" value="MFS_Cyanate_Porter"/>
</dbReference>
<proteinExistence type="predicted"/>
<reference evidence="3" key="1">
    <citation type="submission" date="2019-08" db="EMBL/GenBank/DDBJ databases">
        <authorList>
            <person name="Kucharzyk K."/>
            <person name="Murdoch R.W."/>
            <person name="Higgins S."/>
            <person name="Loffler F."/>
        </authorList>
    </citation>
    <scope>NUCLEOTIDE SEQUENCE</scope>
</reference>
<feature type="transmembrane region" description="Helical" evidence="1">
    <location>
        <begin position="48"/>
        <end position="69"/>
    </location>
</feature>
<feature type="transmembrane region" description="Helical" evidence="1">
    <location>
        <begin position="21"/>
        <end position="42"/>
    </location>
</feature>
<dbReference type="EMBL" id="VSSQ01016485">
    <property type="protein sequence ID" value="MPM57867.1"/>
    <property type="molecule type" value="Genomic_DNA"/>
</dbReference>
<dbReference type="PANTHER" id="PTHR23523:SF2">
    <property type="entry name" value="2-NITROIMIDAZOLE TRANSPORTER"/>
    <property type="match status" value="1"/>
</dbReference>
<dbReference type="AlphaFoldDB" id="A0A645AXJ0"/>
<organism evidence="3">
    <name type="scientific">bioreactor metagenome</name>
    <dbReference type="NCBI Taxonomy" id="1076179"/>
    <lineage>
        <taxon>unclassified sequences</taxon>
        <taxon>metagenomes</taxon>
        <taxon>ecological metagenomes</taxon>
    </lineage>
</organism>
<evidence type="ECO:0000259" key="2">
    <source>
        <dbReference type="PROSITE" id="PS50850"/>
    </source>
</evidence>
<dbReference type="InterPro" id="IPR020846">
    <property type="entry name" value="MFS_dom"/>
</dbReference>
<feature type="transmembrane region" description="Helical" evidence="1">
    <location>
        <begin position="81"/>
        <end position="104"/>
    </location>
</feature>
<evidence type="ECO:0000256" key="1">
    <source>
        <dbReference type="SAM" id="Phobius"/>
    </source>
</evidence>
<dbReference type="PROSITE" id="PS50850">
    <property type="entry name" value="MFS"/>
    <property type="match status" value="1"/>
</dbReference>
<comment type="caution">
    <text evidence="3">The sequence shown here is derived from an EMBL/GenBank/DDBJ whole genome shotgun (WGS) entry which is preliminary data.</text>
</comment>
<feature type="transmembrane region" description="Helical" evidence="1">
    <location>
        <begin position="110"/>
        <end position="128"/>
    </location>
</feature>
<keyword evidence="1" id="KW-1133">Transmembrane helix</keyword>
<gene>
    <name evidence="3" type="primary">yycB_3</name>
    <name evidence="3" type="ORF">SDC9_104691</name>
</gene>
<evidence type="ECO:0000313" key="3">
    <source>
        <dbReference type="EMBL" id="MPM57867.1"/>
    </source>
</evidence>
<sequence length="137" mass="14068">MTIPASFLIPAIAVRLKNQKGLISIVSAIYGLSIALLCLAKTGTLATVAVMLCGLSTGSCFSICMLLIGLRTRSAGRATSLSGMVQSLGYGFGALGPILGGWLLDWTGGWSAALLCAAALTLVIFISGRKAGENEFI</sequence>
<keyword evidence="1" id="KW-0472">Membrane</keyword>
<name>A0A645AXJ0_9ZZZZ</name>
<feature type="domain" description="Major facilitator superfamily (MFS) profile" evidence="2">
    <location>
        <begin position="1"/>
        <end position="137"/>
    </location>
</feature>
<dbReference type="InterPro" id="IPR036259">
    <property type="entry name" value="MFS_trans_sf"/>
</dbReference>
<dbReference type="PANTHER" id="PTHR23523">
    <property type="match status" value="1"/>
</dbReference>
<protein>
    <submittedName>
        <fullName evidence="3">Putative transporter YycB</fullName>
    </submittedName>
</protein>
<dbReference type="Gene3D" id="1.20.1250.20">
    <property type="entry name" value="MFS general substrate transporter like domains"/>
    <property type="match status" value="1"/>
</dbReference>
<accession>A0A645AXJ0</accession>
<keyword evidence="1" id="KW-0812">Transmembrane</keyword>
<dbReference type="GO" id="GO:0022857">
    <property type="term" value="F:transmembrane transporter activity"/>
    <property type="evidence" value="ECO:0007669"/>
    <property type="project" value="InterPro"/>
</dbReference>
<dbReference type="SUPFAM" id="SSF103473">
    <property type="entry name" value="MFS general substrate transporter"/>
    <property type="match status" value="1"/>
</dbReference>